<dbReference type="PANTHER" id="PTHR48462:SF1">
    <property type="entry name" value="PROTEIN, PUTATIVE-RELATED"/>
    <property type="match status" value="1"/>
</dbReference>
<sequence>MDSDYFCALACLRDTIPSFDFSGFTNKDTAPPKAQHALASALFSKIVNEIEVQFDLTVRQKAVFECLRAPHAQDFLLAMPIDGLGQHMSPVEYRTILKYRLMIPLFPVDEVCPVCHKARLDSFGEHAVHCRELPGFKYRHDLVRDVLFDIFRCAGISAKKEVPVNFLTDPLEGRPTLRPTDILVFGWVGGKHACVGLTGVSPLVGLGGSAFTVGQAALKAASGKLTKHEKACLDNQHVFIPFAFDTFGFLAPEAVDLLSRVQSVMHSNVMTPRSMNVVFKRLSFAIQKGVAAQLVARLPTISM</sequence>
<organism evidence="1 2">
    <name type="scientific">Helianthus annuus</name>
    <name type="common">Common sunflower</name>
    <dbReference type="NCBI Taxonomy" id="4232"/>
    <lineage>
        <taxon>Eukaryota</taxon>
        <taxon>Viridiplantae</taxon>
        <taxon>Streptophyta</taxon>
        <taxon>Embryophyta</taxon>
        <taxon>Tracheophyta</taxon>
        <taxon>Spermatophyta</taxon>
        <taxon>Magnoliopsida</taxon>
        <taxon>eudicotyledons</taxon>
        <taxon>Gunneridae</taxon>
        <taxon>Pentapetalae</taxon>
        <taxon>asterids</taxon>
        <taxon>campanulids</taxon>
        <taxon>Asterales</taxon>
        <taxon>Asteraceae</taxon>
        <taxon>Asteroideae</taxon>
        <taxon>Heliantheae alliance</taxon>
        <taxon>Heliantheae</taxon>
        <taxon>Helianthus</taxon>
    </lineage>
</organism>
<reference evidence="1" key="2">
    <citation type="submission" date="2020-06" db="EMBL/GenBank/DDBJ databases">
        <title>Helianthus annuus Genome sequencing and assembly Release 2.</title>
        <authorList>
            <person name="Gouzy J."/>
            <person name="Langlade N."/>
            <person name="Munos S."/>
        </authorList>
    </citation>
    <scope>NUCLEOTIDE SEQUENCE</scope>
    <source>
        <tissue evidence="1">Leaves</tissue>
    </source>
</reference>
<protein>
    <submittedName>
        <fullName evidence="1">Uncharacterized protein</fullName>
    </submittedName>
</protein>
<dbReference type="PANTHER" id="PTHR48462">
    <property type="entry name" value="PROTEIN, PUTATIVE-RELATED"/>
    <property type="match status" value="1"/>
</dbReference>
<name>A0A9K3E3N0_HELAN</name>
<dbReference type="AlphaFoldDB" id="A0A9K3E3N0"/>
<gene>
    <name evidence="1" type="ORF">HanXRQr2_Chr15g0706721</name>
</gene>
<evidence type="ECO:0000313" key="2">
    <source>
        <dbReference type="Proteomes" id="UP000215914"/>
    </source>
</evidence>
<evidence type="ECO:0000313" key="1">
    <source>
        <dbReference type="EMBL" id="KAF5765692.1"/>
    </source>
</evidence>
<dbReference type="Gramene" id="mRNA:HanXRQr2_Chr15g0706721">
    <property type="protein sequence ID" value="CDS:HanXRQr2_Chr15g0706721.1"/>
    <property type="gene ID" value="HanXRQr2_Chr15g0706721"/>
</dbReference>
<proteinExistence type="predicted"/>
<accession>A0A9K3E3N0</accession>
<comment type="caution">
    <text evidence="1">The sequence shown here is derived from an EMBL/GenBank/DDBJ whole genome shotgun (WGS) entry which is preliminary data.</text>
</comment>
<dbReference type="Proteomes" id="UP000215914">
    <property type="component" value="Unassembled WGS sequence"/>
</dbReference>
<reference evidence="1" key="1">
    <citation type="journal article" date="2017" name="Nature">
        <title>The sunflower genome provides insights into oil metabolism, flowering and Asterid evolution.</title>
        <authorList>
            <person name="Badouin H."/>
            <person name="Gouzy J."/>
            <person name="Grassa C.J."/>
            <person name="Murat F."/>
            <person name="Staton S.E."/>
            <person name="Cottret L."/>
            <person name="Lelandais-Briere C."/>
            <person name="Owens G.L."/>
            <person name="Carrere S."/>
            <person name="Mayjonade B."/>
            <person name="Legrand L."/>
            <person name="Gill N."/>
            <person name="Kane N.C."/>
            <person name="Bowers J.E."/>
            <person name="Hubner S."/>
            <person name="Bellec A."/>
            <person name="Berard A."/>
            <person name="Berges H."/>
            <person name="Blanchet N."/>
            <person name="Boniface M.C."/>
            <person name="Brunel D."/>
            <person name="Catrice O."/>
            <person name="Chaidir N."/>
            <person name="Claudel C."/>
            <person name="Donnadieu C."/>
            <person name="Faraut T."/>
            <person name="Fievet G."/>
            <person name="Helmstetter N."/>
            <person name="King M."/>
            <person name="Knapp S.J."/>
            <person name="Lai Z."/>
            <person name="Le Paslier M.C."/>
            <person name="Lippi Y."/>
            <person name="Lorenzon L."/>
            <person name="Mandel J.R."/>
            <person name="Marage G."/>
            <person name="Marchand G."/>
            <person name="Marquand E."/>
            <person name="Bret-Mestries E."/>
            <person name="Morien E."/>
            <person name="Nambeesan S."/>
            <person name="Nguyen T."/>
            <person name="Pegot-Espagnet P."/>
            <person name="Pouilly N."/>
            <person name="Raftis F."/>
            <person name="Sallet E."/>
            <person name="Schiex T."/>
            <person name="Thomas J."/>
            <person name="Vandecasteele C."/>
            <person name="Vares D."/>
            <person name="Vear F."/>
            <person name="Vautrin S."/>
            <person name="Crespi M."/>
            <person name="Mangin B."/>
            <person name="Burke J.M."/>
            <person name="Salse J."/>
            <person name="Munos S."/>
            <person name="Vincourt P."/>
            <person name="Rieseberg L.H."/>
            <person name="Langlade N.B."/>
        </authorList>
    </citation>
    <scope>NUCLEOTIDE SEQUENCE</scope>
    <source>
        <tissue evidence="1">Leaves</tissue>
    </source>
</reference>
<keyword evidence="2" id="KW-1185">Reference proteome</keyword>
<dbReference type="EMBL" id="MNCJ02000330">
    <property type="protein sequence ID" value="KAF5765692.1"/>
    <property type="molecule type" value="Genomic_DNA"/>
</dbReference>